<name>A0AAW0ZSQ2_9HYME</name>
<dbReference type="Proteomes" id="UP001432146">
    <property type="component" value="Unassembled WGS sequence"/>
</dbReference>
<feature type="region of interest" description="Disordered" evidence="1">
    <location>
        <begin position="51"/>
        <end position="75"/>
    </location>
</feature>
<organism evidence="2 3">
    <name type="scientific">Tetragonisca angustula</name>
    <dbReference type="NCBI Taxonomy" id="166442"/>
    <lineage>
        <taxon>Eukaryota</taxon>
        <taxon>Metazoa</taxon>
        <taxon>Ecdysozoa</taxon>
        <taxon>Arthropoda</taxon>
        <taxon>Hexapoda</taxon>
        <taxon>Insecta</taxon>
        <taxon>Pterygota</taxon>
        <taxon>Neoptera</taxon>
        <taxon>Endopterygota</taxon>
        <taxon>Hymenoptera</taxon>
        <taxon>Apocrita</taxon>
        <taxon>Aculeata</taxon>
        <taxon>Apoidea</taxon>
        <taxon>Anthophila</taxon>
        <taxon>Apidae</taxon>
        <taxon>Tetragonisca</taxon>
    </lineage>
</organism>
<dbReference type="AlphaFoldDB" id="A0AAW0ZSQ2"/>
<protein>
    <submittedName>
        <fullName evidence="2">Uncharacterized protein</fullName>
    </submittedName>
</protein>
<dbReference type="EMBL" id="JAWNGG020000122">
    <property type="protein sequence ID" value="KAK9300740.1"/>
    <property type="molecule type" value="Genomic_DNA"/>
</dbReference>
<evidence type="ECO:0000313" key="3">
    <source>
        <dbReference type="Proteomes" id="UP001432146"/>
    </source>
</evidence>
<proteinExistence type="predicted"/>
<gene>
    <name evidence="2" type="ORF">QLX08_006689</name>
</gene>
<reference evidence="2 3" key="1">
    <citation type="submission" date="2024-05" db="EMBL/GenBank/DDBJ databases">
        <title>The nuclear and mitochondrial genome assemblies of Tetragonisca angustula (Apidae: Meliponini), a tiny yet remarkable pollinator in the Neotropics.</title>
        <authorList>
            <person name="Ferrari R."/>
            <person name="Ricardo P.C."/>
            <person name="Dias F.C."/>
            <person name="Araujo N.S."/>
            <person name="Soares D.O."/>
            <person name="Zhou Q.-S."/>
            <person name="Zhu C.-D."/>
            <person name="Coutinho L."/>
            <person name="Airas M.C."/>
            <person name="Batista T.M."/>
        </authorList>
    </citation>
    <scope>NUCLEOTIDE SEQUENCE [LARGE SCALE GENOMIC DNA]</scope>
    <source>
        <strain evidence="2">ASF017062</strain>
        <tissue evidence="2">Abdomen</tissue>
    </source>
</reference>
<evidence type="ECO:0000256" key="1">
    <source>
        <dbReference type="SAM" id="MobiDB-lite"/>
    </source>
</evidence>
<accession>A0AAW0ZSQ2</accession>
<keyword evidence="3" id="KW-1185">Reference proteome</keyword>
<comment type="caution">
    <text evidence="2">The sequence shown here is derived from an EMBL/GenBank/DDBJ whole genome shotgun (WGS) entry which is preliminary data.</text>
</comment>
<evidence type="ECO:0000313" key="2">
    <source>
        <dbReference type="EMBL" id="KAK9300740.1"/>
    </source>
</evidence>
<sequence length="94" mass="10834">MKPGIGTSARTIVERRQQEGSFEEDVTRDRLLATAHKTARFMLMARVSETLARRKAERKRSERERRSLGEEKRFDVSVDQGVAKQAELAKKKTM</sequence>